<sequence length="112" mass="12072">MGKRVRRAWERERSQKKAQIRIHGGDPFDLDRFILRPNSSSGVLPQPQSQVNLSPRIPDLNSIMGGSSSAATDDISSDSHVSDTPGTTTGRLIGSEEAALNKEVEATIGMGK</sequence>
<reference evidence="1 2" key="2">
    <citation type="journal article" date="2022" name="Mol. Ecol. Resour.">
        <title>The genomes of chicory, endive, great burdock and yacon provide insights into Asteraceae paleo-polyploidization history and plant inulin production.</title>
        <authorList>
            <person name="Fan W."/>
            <person name="Wang S."/>
            <person name="Wang H."/>
            <person name="Wang A."/>
            <person name="Jiang F."/>
            <person name="Liu H."/>
            <person name="Zhao H."/>
            <person name="Xu D."/>
            <person name="Zhang Y."/>
        </authorList>
    </citation>
    <scope>NUCLEOTIDE SEQUENCE [LARGE SCALE GENOMIC DNA]</scope>
    <source>
        <strain evidence="2">cv. Yunnan</strain>
        <tissue evidence="1">Leaves</tissue>
    </source>
</reference>
<name>A0ACB8ZGV1_9ASTR</name>
<evidence type="ECO:0000313" key="1">
    <source>
        <dbReference type="EMBL" id="KAI3696540.1"/>
    </source>
</evidence>
<accession>A0ACB8ZGV1</accession>
<dbReference type="Proteomes" id="UP001056120">
    <property type="component" value="Linkage Group LG26"/>
</dbReference>
<reference evidence="2" key="1">
    <citation type="journal article" date="2022" name="Mol. Ecol. Resour.">
        <title>The genomes of chicory, endive, great burdock and yacon provide insights into Asteraceae palaeo-polyploidization history and plant inulin production.</title>
        <authorList>
            <person name="Fan W."/>
            <person name="Wang S."/>
            <person name="Wang H."/>
            <person name="Wang A."/>
            <person name="Jiang F."/>
            <person name="Liu H."/>
            <person name="Zhao H."/>
            <person name="Xu D."/>
            <person name="Zhang Y."/>
        </authorList>
    </citation>
    <scope>NUCLEOTIDE SEQUENCE [LARGE SCALE GENOMIC DNA]</scope>
    <source>
        <strain evidence="2">cv. Yunnan</strain>
    </source>
</reference>
<proteinExistence type="predicted"/>
<dbReference type="EMBL" id="CM042043">
    <property type="protein sequence ID" value="KAI3696540.1"/>
    <property type="molecule type" value="Genomic_DNA"/>
</dbReference>
<comment type="caution">
    <text evidence="1">The sequence shown here is derived from an EMBL/GenBank/DDBJ whole genome shotgun (WGS) entry which is preliminary data.</text>
</comment>
<keyword evidence="2" id="KW-1185">Reference proteome</keyword>
<organism evidence="1 2">
    <name type="scientific">Smallanthus sonchifolius</name>
    <dbReference type="NCBI Taxonomy" id="185202"/>
    <lineage>
        <taxon>Eukaryota</taxon>
        <taxon>Viridiplantae</taxon>
        <taxon>Streptophyta</taxon>
        <taxon>Embryophyta</taxon>
        <taxon>Tracheophyta</taxon>
        <taxon>Spermatophyta</taxon>
        <taxon>Magnoliopsida</taxon>
        <taxon>eudicotyledons</taxon>
        <taxon>Gunneridae</taxon>
        <taxon>Pentapetalae</taxon>
        <taxon>asterids</taxon>
        <taxon>campanulids</taxon>
        <taxon>Asterales</taxon>
        <taxon>Asteraceae</taxon>
        <taxon>Asteroideae</taxon>
        <taxon>Heliantheae alliance</taxon>
        <taxon>Millerieae</taxon>
        <taxon>Smallanthus</taxon>
    </lineage>
</organism>
<evidence type="ECO:0000313" key="2">
    <source>
        <dbReference type="Proteomes" id="UP001056120"/>
    </source>
</evidence>
<protein>
    <submittedName>
        <fullName evidence="1">Uncharacterized protein</fullName>
    </submittedName>
</protein>
<gene>
    <name evidence="1" type="ORF">L1987_79558</name>
</gene>